<dbReference type="OrthoDB" id="6332053at2759"/>
<dbReference type="GO" id="GO:0022625">
    <property type="term" value="C:cytosolic large ribosomal subunit"/>
    <property type="evidence" value="ECO:0007669"/>
    <property type="project" value="TreeGrafter"/>
</dbReference>
<evidence type="ECO:0000256" key="1">
    <source>
        <dbReference type="ARBA" id="ARBA00009339"/>
    </source>
</evidence>
<keyword evidence="2" id="KW-0689">Ribosomal protein</keyword>
<dbReference type="PANTHER" id="PTHR19970:SF0">
    <property type="entry name" value="LARGE RIBOSOMAL SUBUNIT PROTEIN EL39"/>
    <property type="match status" value="1"/>
</dbReference>
<evidence type="ECO:0000256" key="3">
    <source>
        <dbReference type="ARBA" id="ARBA00023274"/>
    </source>
</evidence>
<proteinExistence type="inferred from homology"/>
<evidence type="ECO:0000256" key="6">
    <source>
        <dbReference type="SAM" id="MobiDB-lite"/>
    </source>
</evidence>
<dbReference type="EMBL" id="JAEFCI010001891">
    <property type="protein sequence ID" value="KAG5462613.1"/>
    <property type="molecule type" value="Genomic_DNA"/>
</dbReference>
<reference evidence="7 8" key="1">
    <citation type="journal article" name="Sci. Rep.">
        <title>Genome-scale phylogenetic analyses confirm Olpidium as the closest living zoosporic fungus to the non-flagellated, terrestrial fungi.</title>
        <authorList>
            <person name="Chang Y."/>
            <person name="Rochon D."/>
            <person name="Sekimoto S."/>
            <person name="Wang Y."/>
            <person name="Chovatia M."/>
            <person name="Sandor L."/>
            <person name="Salamov A."/>
            <person name="Grigoriev I.V."/>
            <person name="Stajich J.E."/>
            <person name="Spatafora J.W."/>
        </authorList>
    </citation>
    <scope>NUCLEOTIDE SEQUENCE [LARGE SCALE GENOMIC DNA]</scope>
    <source>
        <strain evidence="7">S191</strain>
    </source>
</reference>
<keyword evidence="3" id="KW-0687">Ribonucleoprotein</keyword>
<evidence type="ECO:0000313" key="8">
    <source>
        <dbReference type="Proteomes" id="UP000673691"/>
    </source>
</evidence>
<feature type="region of interest" description="Disordered" evidence="6">
    <location>
        <begin position="1"/>
        <end position="20"/>
    </location>
</feature>
<name>A0A8H7ZZY1_9FUNG</name>
<dbReference type="Proteomes" id="UP000673691">
    <property type="component" value="Unassembled WGS sequence"/>
</dbReference>
<dbReference type="AlphaFoldDB" id="A0A8H7ZZY1"/>
<dbReference type="GO" id="GO:0003735">
    <property type="term" value="F:structural constituent of ribosome"/>
    <property type="evidence" value="ECO:0007669"/>
    <property type="project" value="InterPro"/>
</dbReference>
<evidence type="ECO:0000256" key="2">
    <source>
        <dbReference type="ARBA" id="ARBA00022980"/>
    </source>
</evidence>
<evidence type="ECO:0000256" key="4">
    <source>
        <dbReference type="ARBA" id="ARBA00035234"/>
    </source>
</evidence>
<organism evidence="7 8">
    <name type="scientific">Olpidium bornovanus</name>
    <dbReference type="NCBI Taxonomy" id="278681"/>
    <lineage>
        <taxon>Eukaryota</taxon>
        <taxon>Fungi</taxon>
        <taxon>Fungi incertae sedis</taxon>
        <taxon>Olpidiomycota</taxon>
        <taxon>Olpidiomycotina</taxon>
        <taxon>Olpidiomycetes</taxon>
        <taxon>Olpidiales</taxon>
        <taxon>Olpidiaceae</taxon>
        <taxon>Olpidium</taxon>
    </lineage>
</organism>
<protein>
    <recommendedName>
        <fullName evidence="4">Large ribosomal subunit protein eL39</fullName>
    </recommendedName>
    <alternativeName>
        <fullName evidence="5">60S ribosomal protein L39</fullName>
    </alternativeName>
</protein>
<dbReference type="FunFam" id="1.10.1620.10:FF:000001">
    <property type="entry name" value="60S ribosomal protein-like L39"/>
    <property type="match status" value="1"/>
</dbReference>
<dbReference type="InterPro" id="IPR023626">
    <property type="entry name" value="Ribosomal_eL39_dom_sf"/>
</dbReference>
<comment type="similarity">
    <text evidence="1">Belongs to the eukaryotic ribosomal protein eL39 family.</text>
</comment>
<dbReference type="Pfam" id="PF00832">
    <property type="entry name" value="Ribosomal_L39"/>
    <property type="match status" value="1"/>
</dbReference>
<dbReference type="InterPro" id="IPR000077">
    <property type="entry name" value="Ribosomal_eL39"/>
</dbReference>
<dbReference type="SUPFAM" id="SSF48662">
    <property type="entry name" value="Ribosomal protein L39e"/>
    <property type="match status" value="1"/>
</dbReference>
<dbReference type="PANTHER" id="PTHR19970">
    <property type="entry name" value="RIBOSOMAL PROTEIN L39E"/>
    <property type="match status" value="1"/>
</dbReference>
<gene>
    <name evidence="7" type="ORF">BJ554DRAFT_4418</name>
</gene>
<evidence type="ECO:0000256" key="5">
    <source>
        <dbReference type="ARBA" id="ARBA00035339"/>
    </source>
</evidence>
<sequence>MVRRLRSRGNQRPEAAAPGHPIPCAVRTALAGGRYLAPWAAVQNVALGKPSSVGQTGRAARSCPTLDWRAGPTEMQELFKAEFPVQVSDLFGCVRHWARSKFQPSHKSFKTKRILGKAQRQNRPIPQWIRLRTGNTIRCADLRPAFIFARGDFVLCACASCVCSLFRSAC</sequence>
<accession>A0A8H7ZZY1</accession>
<keyword evidence="8" id="KW-1185">Reference proteome</keyword>
<evidence type="ECO:0000313" key="7">
    <source>
        <dbReference type="EMBL" id="KAG5462613.1"/>
    </source>
</evidence>
<dbReference type="GO" id="GO:0006412">
    <property type="term" value="P:translation"/>
    <property type="evidence" value="ECO:0007669"/>
    <property type="project" value="InterPro"/>
</dbReference>
<dbReference type="Gene3D" id="1.10.1620.10">
    <property type="entry name" value="Ribosomal protein L39e"/>
    <property type="match status" value="1"/>
</dbReference>
<comment type="caution">
    <text evidence="7">The sequence shown here is derived from an EMBL/GenBank/DDBJ whole genome shotgun (WGS) entry which is preliminary data.</text>
</comment>